<dbReference type="Gene3D" id="3.90.320.10">
    <property type="match status" value="1"/>
</dbReference>
<dbReference type="STRING" id="273121.WS1252"/>
<keyword evidence="4 14" id="KW-0378">Hydrolase</keyword>
<keyword evidence="7 14" id="KW-0067">ATP-binding</keyword>
<keyword evidence="5 14" id="KW-0347">Helicase</keyword>
<dbReference type="InterPro" id="IPR014016">
    <property type="entry name" value="UvrD-like_ATP-bd"/>
</dbReference>
<dbReference type="InterPro" id="IPR011335">
    <property type="entry name" value="Restrct_endonuc-II-like"/>
</dbReference>
<evidence type="ECO:0000256" key="7">
    <source>
        <dbReference type="ARBA" id="ARBA00022840"/>
    </source>
</evidence>
<evidence type="ECO:0000256" key="5">
    <source>
        <dbReference type="ARBA" id="ARBA00022806"/>
    </source>
</evidence>
<keyword evidence="2 14" id="KW-0547">Nucleotide-binding</keyword>
<dbReference type="GO" id="GO:0000725">
    <property type="term" value="P:recombinational repair"/>
    <property type="evidence" value="ECO:0007669"/>
    <property type="project" value="TreeGrafter"/>
</dbReference>
<evidence type="ECO:0000256" key="2">
    <source>
        <dbReference type="ARBA" id="ARBA00022741"/>
    </source>
</evidence>
<dbReference type="InterPro" id="IPR008979">
    <property type="entry name" value="Galactose-bd-like_sf"/>
</dbReference>
<evidence type="ECO:0000256" key="12">
    <source>
        <dbReference type="ARBA" id="ARBA00034808"/>
    </source>
</evidence>
<dbReference type="InterPro" id="IPR011604">
    <property type="entry name" value="PDDEXK-like_dom_sf"/>
</dbReference>
<sequence>MERDELLALRASAGSGKTFALTLRYLALLFKGAHPSEILTLTFTRKAALEMKERITQALVALQQGEENPYLLGLVEAGITEEAIQEKRAEVYWRFLQADLRITTIDAFLHSIVRKFCWYIGIPHDFTIASVDEEAIMEDFLSRLSAKDQESLLELSVEESKGVEAILRFLRDLWHKEGELSQEYRPTLREFDSKELMEAAFKIKNRVLGEEGASTKAKEAVDFEDVEGLLRRGKTWLTKDSLVEYNYFKKLSIGDLDGELFKIKELLVDYFNSKESQLLGRLLRLLGIFKESLERWSQKERILGFDEVTQGAYRLLGEEIDREFLYFRLDGAITHILIDEFQDTSLLQFKILEPLIEEIKSGISRSLYRTFFYVGDMKQSIYRFRGSHALLFEWASRGMKVKELPNNYRSCAVVVDFINQVFAPHYKSYSPQIPQKSGGFVAVLQEEEVLESLKKELGFLLEQGTTPSDIAILVFSNDDVLRVAECLKDSFEALKVVTETSARLLEQREVRALHRALFYLQEGKEVDGVSFLSLIGEPPHLDRLEFLRSLSSLKSSQILLALMEHFKLFSASARRFLEISLEYPLVDELLLRCESLDEPLSAEELEGVRILTIHKSKGLEFPHVIVMDRLSNPSNQSPALFYDYEGINLRAILYRLKERENFDSTYARALEKEKEAKAQDLLNMLYVAFTRAKESLHILQKSEKGAMESLALESCTKGEIPSGLPPKPSAMLPSKGRTFVSKDFGRQKDFLKKEESQRVYAPRAVYYGEAFHLCLEHRLHYASSPEKLMTLVLNQYGHFLNKNDDKEIITKCMDVTNGNLLRPILNQGRVKCEIPFLENGKMRRIDLLIEGEERVFVVDYKSTSILKEGYYQQVESYKTFASKALQKPSVGFLLIYGEEIRLIEV</sequence>
<keyword evidence="8" id="KW-0238">DNA-binding</keyword>
<feature type="binding site" evidence="14">
    <location>
        <begin position="11"/>
        <end position="18"/>
    </location>
    <ligand>
        <name>ATP</name>
        <dbReference type="ChEBI" id="CHEBI:30616"/>
    </ligand>
</feature>
<evidence type="ECO:0000256" key="6">
    <source>
        <dbReference type="ARBA" id="ARBA00022839"/>
    </source>
</evidence>
<gene>
    <name evidence="16" type="ordered locus">WS1252</name>
</gene>
<evidence type="ECO:0000259" key="15">
    <source>
        <dbReference type="PROSITE" id="PS51198"/>
    </source>
</evidence>
<keyword evidence="9" id="KW-0234">DNA repair</keyword>
<dbReference type="EMBL" id="BX571660">
    <property type="protein sequence ID" value="CAE10331.1"/>
    <property type="molecule type" value="Genomic_DNA"/>
</dbReference>
<evidence type="ECO:0000256" key="8">
    <source>
        <dbReference type="ARBA" id="ARBA00023125"/>
    </source>
</evidence>
<dbReference type="EC" id="5.6.2.4" evidence="12"/>
<dbReference type="HOGENOM" id="CLU_010638_1_0_7"/>
<evidence type="ECO:0000256" key="4">
    <source>
        <dbReference type="ARBA" id="ARBA00022801"/>
    </source>
</evidence>
<keyword evidence="1" id="KW-0540">Nuclease</keyword>
<dbReference type="InterPro" id="IPR027417">
    <property type="entry name" value="P-loop_NTPase"/>
</dbReference>
<feature type="domain" description="UvrD-like helicase ATP-binding" evidence="15">
    <location>
        <begin position="1"/>
        <end position="411"/>
    </location>
</feature>
<dbReference type="PROSITE" id="PS51198">
    <property type="entry name" value="UVRD_HELICASE_ATP_BIND"/>
    <property type="match status" value="1"/>
</dbReference>
<dbReference type="SUPFAM" id="SSF52540">
    <property type="entry name" value="P-loop containing nucleoside triphosphate hydrolases"/>
    <property type="match status" value="1"/>
</dbReference>
<dbReference type="InterPro" id="IPR014017">
    <property type="entry name" value="DNA_helicase_UvrD-like_C"/>
</dbReference>
<evidence type="ECO:0000256" key="10">
    <source>
        <dbReference type="ARBA" id="ARBA00023235"/>
    </source>
</evidence>
<evidence type="ECO:0000256" key="9">
    <source>
        <dbReference type="ARBA" id="ARBA00023204"/>
    </source>
</evidence>
<dbReference type="GO" id="GO:0005524">
    <property type="term" value="F:ATP binding"/>
    <property type="evidence" value="ECO:0007669"/>
    <property type="project" value="UniProtKB-UniRule"/>
</dbReference>
<keyword evidence="6" id="KW-0269">Exonuclease</keyword>
<protein>
    <recommendedName>
        <fullName evidence="12">DNA 3'-5' helicase</fullName>
        <ecNumber evidence="12">5.6.2.4</ecNumber>
    </recommendedName>
</protein>
<evidence type="ECO:0000256" key="13">
    <source>
        <dbReference type="ARBA" id="ARBA00048988"/>
    </source>
</evidence>
<proteinExistence type="predicted"/>
<dbReference type="GO" id="GO:0005829">
    <property type="term" value="C:cytosol"/>
    <property type="evidence" value="ECO:0007669"/>
    <property type="project" value="TreeGrafter"/>
</dbReference>
<keyword evidence="17" id="KW-1185">Reference proteome</keyword>
<comment type="catalytic activity">
    <reaction evidence="11">
        <text>Couples ATP hydrolysis with the unwinding of duplex DNA by translocating in the 3'-5' direction.</text>
        <dbReference type="EC" id="5.6.2.4"/>
    </reaction>
</comment>
<dbReference type="GO" id="GO:0003677">
    <property type="term" value="F:DNA binding"/>
    <property type="evidence" value="ECO:0007669"/>
    <property type="project" value="UniProtKB-KW"/>
</dbReference>
<dbReference type="PANTHER" id="PTHR11070">
    <property type="entry name" value="UVRD / RECB / PCRA DNA HELICASE FAMILY MEMBER"/>
    <property type="match status" value="1"/>
</dbReference>
<dbReference type="KEGG" id="wsu:WS1252"/>
<dbReference type="SUPFAM" id="SSF49785">
    <property type="entry name" value="Galactose-binding domain-like"/>
    <property type="match status" value="1"/>
</dbReference>
<dbReference type="AlphaFoldDB" id="Q7MRK9"/>
<evidence type="ECO:0000313" key="16">
    <source>
        <dbReference type="EMBL" id="CAE10331.1"/>
    </source>
</evidence>
<dbReference type="Pfam" id="PF00580">
    <property type="entry name" value="UvrD-helicase"/>
    <property type="match status" value="1"/>
</dbReference>
<evidence type="ECO:0000256" key="3">
    <source>
        <dbReference type="ARBA" id="ARBA00022763"/>
    </source>
</evidence>
<keyword evidence="3" id="KW-0227">DNA damage</keyword>
<dbReference type="GO" id="GO:0004527">
    <property type="term" value="F:exonuclease activity"/>
    <property type="evidence" value="ECO:0007669"/>
    <property type="project" value="UniProtKB-KW"/>
</dbReference>
<accession>Q7MRK9</accession>
<dbReference type="SUPFAM" id="SSF52980">
    <property type="entry name" value="Restriction endonuclease-like"/>
    <property type="match status" value="1"/>
</dbReference>
<comment type="catalytic activity">
    <reaction evidence="13">
        <text>ATP + H2O = ADP + phosphate + H(+)</text>
        <dbReference type="Rhea" id="RHEA:13065"/>
        <dbReference type="ChEBI" id="CHEBI:15377"/>
        <dbReference type="ChEBI" id="CHEBI:15378"/>
        <dbReference type="ChEBI" id="CHEBI:30616"/>
        <dbReference type="ChEBI" id="CHEBI:43474"/>
        <dbReference type="ChEBI" id="CHEBI:456216"/>
        <dbReference type="EC" id="5.6.2.4"/>
    </reaction>
</comment>
<dbReference type="RefSeq" id="WP_011139118.1">
    <property type="nucleotide sequence ID" value="NC_005090.1"/>
</dbReference>
<evidence type="ECO:0000256" key="14">
    <source>
        <dbReference type="PROSITE-ProRule" id="PRU00560"/>
    </source>
</evidence>
<dbReference type="InterPro" id="IPR000212">
    <property type="entry name" value="DNA_helicase_UvrD/REP"/>
</dbReference>
<evidence type="ECO:0000256" key="11">
    <source>
        <dbReference type="ARBA" id="ARBA00034617"/>
    </source>
</evidence>
<dbReference type="eggNOG" id="COG1074">
    <property type="taxonomic scope" value="Bacteria"/>
</dbReference>
<keyword evidence="10" id="KW-0413">Isomerase</keyword>
<dbReference type="Proteomes" id="UP000000422">
    <property type="component" value="Chromosome"/>
</dbReference>
<name>Q7MRK9_WOLSU</name>
<dbReference type="GO" id="GO:0043138">
    <property type="term" value="F:3'-5' DNA helicase activity"/>
    <property type="evidence" value="ECO:0007669"/>
    <property type="project" value="UniProtKB-EC"/>
</dbReference>
<evidence type="ECO:0000256" key="1">
    <source>
        <dbReference type="ARBA" id="ARBA00022722"/>
    </source>
</evidence>
<dbReference type="PANTHER" id="PTHR11070:SF67">
    <property type="entry name" value="DNA 3'-5' HELICASE"/>
    <property type="match status" value="1"/>
</dbReference>
<dbReference type="Gene3D" id="3.40.50.300">
    <property type="entry name" value="P-loop containing nucleotide triphosphate hydrolases"/>
    <property type="match status" value="4"/>
</dbReference>
<reference evidence="16 17" key="1">
    <citation type="journal article" date="2003" name="Proc. Natl. Acad. Sci. U.S.A.">
        <title>Complete genome sequence and analysis of Wolinella succinogenes.</title>
        <authorList>
            <person name="Baar C."/>
            <person name="Eppinger M."/>
            <person name="Raddatz G."/>
            <person name="Simon JM."/>
            <person name="Lanz C."/>
            <person name="Klimmek O."/>
            <person name="Nandakumar R."/>
            <person name="Gross R."/>
            <person name="Rosinus A."/>
            <person name="Keller H."/>
            <person name="Jagtap P."/>
            <person name="Linke B."/>
            <person name="Meyer F."/>
            <person name="Lederer H."/>
            <person name="Schuster S.C."/>
        </authorList>
    </citation>
    <scope>NUCLEOTIDE SEQUENCE [LARGE SCALE GENOMIC DNA]</scope>
    <source>
        <strain evidence="17">ATCC 29543 / DSM 1740 / CCUG 13145 / JCM 31913 / LMG 7466 / NCTC 11488 / FDC 602W</strain>
    </source>
</reference>
<dbReference type="Pfam" id="PF13361">
    <property type="entry name" value="UvrD_C"/>
    <property type="match status" value="1"/>
</dbReference>
<evidence type="ECO:0000313" key="17">
    <source>
        <dbReference type="Proteomes" id="UP000000422"/>
    </source>
</evidence>
<dbReference type="NCBIfam" id="NF010485">
    <property type="entry name" value="PRK13909.1-2"/>
    <property type="match status" value="1"/>
</dbReference>
<organism evidence="17">
    <name type="scientific">Wolinella succinogenes (strain ATCC 29543 / DSM 1740 / CCUG 13145 / JCM 31913 / LMG 7466 / NCTC 11488 / FDC 602W)</name>
    <name type="common">Vibrio succinogenes</name>
    <dbReference type="NCBI Taxonomy" id="273121"/>
    <lineage>
        <taxon>Bacteria</taxon>
        <taxon>Pseudomonadati</taxon>
        <taxon>Campylobacterota</taxon>
        <taxon>Epsilonproteobacteria</taxon>
        <taxon>Campylobacterales</taxon>
        <taxon>Helicobacteraceae</taxon>
        <taxon>Wolinella</taxon>
    </lineage>
</organism>